<organism evidence="7 8">
    <name type="scientific">Chironomus riparius</name>
    <dbReference type="NCBI Taxonomy" id="315576"/>
    <lineage>
        <taxon>Eukaryota</taxon>
        <taxon>Metazoa</taxon>
        <taxon>Ecdysozoa</taxon>
        <taxon>Arthropoda</taxon>
        <taxon>Hexapoda</taxon>
        <taxon>Insecta</taxon>
        <taxon>Pterygota</taxon>
        <taxon>Neoptera</taxon>
        <taxon>Endopterygota</taxon>
        <taxon>Diptera</taxon>
        <taxon>Nematocera</taxon>
        <taxon>Chironomoidea</taxon>
        <taxon>Chironomidae</taxon>
        <taxon>Chironominae</taxon>
        <taxon>Chironomus</taxon>
    </lineage>
</organism>
<proteinExistence type="predicted"/>
<keyword evidence="3 6" id="KW-1133">Transmembrane helix</keyword>
<name>A0A9N9RMA0_9DIPT</name>
<evidence type="ECO:0000256" key="6">
    <source>
        <dbReference type="SAM" id="Phobius"/>
    </source>
</evidence>
<evidence type="ECO:0000313" key="7">
    <source>
        <dbReference type="EMBL" id="CAG9799325.1"/>
    </source>
</evidence>
<evidence type="ECO:0000256" key="3">
    <source>
        <dbReference type="ARBA" id="ARBA00022989"/>
    </source>
</evidence>
<evidence type="ECO:0000256" key="5">
    <source>
        <dbReference type="SAM" id="MobiDB-lite"/>
    </source>
</evidence>
<evidence type="ECO:0000256" key="1">
    <source>
        <dbReference type="ARBA" id="ARBA00004370"/>
    </source>
</evidence>
<evidence type="ECO:0000256" key="4">
    <source>
        <dbReference type="ARBA" id="ARBA00023136"/>
    </source>
</evidence>
<gene>
    <name evidence="7" type="ORF">CHIRRI_LOCUS2294</name>
</gene>
<dbReference type="AlphaFoldDB" id="A0A9N9RMA0"/>
<reference evidence="7" key="1">
    <citation type="submission" date="2022-01" db="EMBL/GenBank/DDBJ databases">
        <authorList>
            <person name="King R."/>
        </authorList>
    </citation>
    <scope>NUCLEOTIDE SEQUENCE</scope>
</reference>
<dbReference type="PANTHER" id="PTHR18843:SF7">
    <property type="entry name" value="LAMINA-ASSOCIATED POLYPEPTIDE 1B ISOFORM 1-RELATED"/>
    <property type="match status" value="1"/>
</dbReference>
<keyword evidence="2 6" id="KW-0812">Transmembrane</keyword>
<dbReference type="EMBL" id="OU895877">
    <property type="protein sequence ID" value="CAG9799325.1"/>
    <property type="molecule type" value="Genomic_DNA"/>
</dbReference>
<dbReference type="Proteomes" id="UP001153620">
    <property type="component" value="Chromosome 1"/>
</dbReference>
<feature type="compositionally biased region" description="Basic and acidic residues" evidence="5">
    <location>
        <begin position="69"/>
        <end position="80"/>
    </location>
</feature>
<reference evidence="7" key="2">
    <citation type="submission" date="2022-10" db="EMBL/GenBank/DDBJ databases">
        <authorList>
            <consortium name="ENA_rothamsted_submissions"/>
            <consortium name="culmorum"/>
            <person name="King R."/>
        </authorList>
    </citation>
    <scope>NUCLEOTIDE SEQUENCE</scope>
</reference>
<sequence length="367" mass="43264">MFNFRKNLVQIEPIQIEDLLFCCYCQILFSKRYNSFQQHIKIYTVQMSAESPQRNLRSNTKDIRRRKSIHENEPDMRDKSPFVQSQYQKEYSKSPVRKENLYPDLKHLINESVDDITNEDHIEEESLEHLDISVSIECQKTSYMPVVLSSVLFVVVAVLFWLTLSLGNDQKSFAHRELINCSQFNDLKAKYPQQNAKIFNSLRISIEGVFNRNSRPAVFTFFSTDQKILHDLMSDVVYMTQNCIRQSYEPINLTYSDLNKEKFLNDYTKIIGEYKNELEKRTILVINNLDEFSPKIVPSLHSFTDTYNPLVQKSIIYLSIRVPQKPNNPADYIFTHLQHKWNELSTNIKNPLIARVLDQTFFLEPSY</sequence>
<feature type="transmembrane region" description="Helical" evidence="6">
    <location>
        <begin position="143"/>
        <end position="166"/>
    </location>
</feature>
<feature type="region of interest" description="Disordered" evidence="5">
    <location>
        <begin position="51"/>
        <end position="94"/>
    </location>
</feature>
<keyword evidence="8" id="KW-1185">Reference proteome</keyword>
<dbReference type="OrthoDB" id="7782148at2759"/>
<evidence type="ECO:0000313" key="8">
    <source>
        <dbReference type="Proteomes" id="UP001153620"/>
    </source>
</evidence>
<dbReference type="InterPro" id="IPR038599">
    <property type="entry name" value="LAP1C-like_C_sf"/>
</dbReference>
<dbReference type="GO" id="GO:0061024">
    <property type="term" value="P:membrane organization"/>
    <property type="evidence" value="ECO:0007669"/>
    <property type="project" value="TreeGrafter"/>
</dbReference>
<dbReference type="Gene3D" id="3.40.50.12190">
    <property type="match status" value="1"/>
</dbReference>
<comment type="subcellular location">
    <subcellularLocation>
        <location evidence="1">Membrane</location>
    </subcellularLocation>
</comment>
<keyword evidence="4 6" id="KW-0472">Membrane</keyword>
<protein>
    <submittedName>
        <fullName evidence="7">Uncharacterized protein</fullName>
    </submittedName>
</protein>
<dbReference type="GO" id="GO:0001671">
    <property type="term" value="F:ATPase activator activity"/>
    <property type="evidence" value="ECO:0007669"/>
    <property type="project" value="InterPro"/>
</dbReference>
<evidence type="ECO:0000256" key="2">
    <source>
        <dbReference type="ARBA" id="ARBA00022692"/>
    </source>
</evidence>
<accession>A0A9N9RMA0</accession>
<dbReference type="PANTHER" id="PTHR18843">
    <property type="entry name" value="TORSIN-1A-INTERACTING PROTEIN"/>
    <property type="match status" value="1"/>
</dbReference>
<dbReference type="GO" id="GO:0016020">
    <property type="term" value="C:membrane"/>
    <property type="evidence" value="ECO:0007669"/>
    <property type="project" value="UniProtKB-SubCell"/>
</dbReference>
<dbReference type="InterPro" id="IPR008662">
    <property type="entry name" value="TOIP1/2"/>
</dbReference>